<evidence type="ECO:0000313" key="2">
    <source>
        <dbReference type="Proteomes" id="UP000238218"/>
    </source>
</evidence>
<protein>
    <recommendedName>
        <fullName evidence="3">CRISPR-associated protein</fullName>
    </recommendedName>
</protein>
<gene>
    <name evidence="1" type="ORF">C7B81_02195</name>
</gene>
<reference evidence="1 2" key="2">
    <citation type="submission" date="2018-03" db="EMBL/GenBank/DDBJ databases">
        <title>The ancient ancestry and fast evolution of plastids.</title>
        <authorList>
            <person name="Moore K.R."/>
            <person name="Magnabosco C."/>
            <person name="Momper L."/>
            <person name="Gold D.A."/>
            <person name="Bosak T."/>
            <person name="Fournier G.P."/>
        </authorList>
    </citation>
    <scope>NUCLEOTIDE SEQUENCE [LARGE SCALE GENOMIC DNA]</scope>
    <source>
        <strain evidence="1 2">CCALA 015</strain>
    </source>
</reference>
<proteinExistence type="predicted"/>
<dbReference type="InterPro" id="IPR019117">
    <property type="entry name" value="CRISPR-assoc_protein_Cmr3"/>
</dbReference>
<comment type="caution">
    <text evidence="1">The sequence shown here is derived from an EMBL/GenBank/DDBJ whole genome shotgun (WGS) entry which is preliminary data.</text>
</comment>
<dbReference type="Pfam" id="PF09700">
    <property type="entry name" value="Cas_Cmr3"/>
    <property type="match status" value="1"/>
</dbReference>
<dbReference type="Proteomes" id="UP000238218">
    <property type="component" value="Unassembled WGS sequence"/>
</dbReference>
<sequence length="373" mass="40601">MHAPGPLAGAAGQGDGHAGATVLLESRGPVSVILFNHLITLEPLGLLHGSSGRFLSAENLTGRTAEHFPPDSPAFSGLISAHIPREAGQHLELFTAGPFWVSLDQPTDPYLPAPLNLIRDKKSGEAIRLEWCEHPEPGWHPPAGAAVPRKPVSGGWIPLSRWTDQDPRSILAAPWCAVPHLHPRLQSGQRVSAMEDALFLEYGMAIDTGFALAYLSSHTIPSGTYRFGGEGHLVNLEVHGVPEVLESLLKRNLHGTFSLVTPGVWGSNRLSQREPLLGQYYPWRQHGKAAPAVLTDRPRPWRYRLGSGRPEVGGSRLSRGRWALPAGSCYHLRDGASLPAWPHWNPEWFPNDRLSLKHFGTGLALPLSEADSS</sequence>
<reference evidence="1 2" key="1">
    <citation type="submission" date="2018-02" db="EMBL/GenBank/DDBJ databases">
        <authorList>
            <person name="Moore K."/>
            <person name="Momper L."/>
        </authorList>
    </citation>
    <scope>NUCLEOTIDE SEQUENCE [LARGE SCALE GENOMIC DNA]</scope>
    <source>
        <strain evidence="1 2">CCALA 015</strain>
    </source>
</reference>
<keyword evidence="2" id="KW-1185">Reference proteome</keyword>
<evidence type="ECO:0008006" key="3">
    <source>
        <dbReference type="Google" id="ProtNLM"/>
    </source>
</evidence>
<organism evidence="1 2">
    <name type="scientific">Aphanothece cf. minutissima CCALA 015</name>
    <dbReference type="NCBI Taxonomy" id="2107695"/>
    <lineage>
        <taxon>Bacteria</taxon>
        <taxon>Bacillati</taxon>
        <taxon>Cyanobacteriota</taxon>
        <taxon>Cyanophyceae</taxon>
        <taxon>Oscillatoriophycideae</taxon>
        <taxon>Chroococcales</taxon>
        <taxon>Aphanothecaceae</taxon>
        <taxon>Aphanothece</taxon>
    </lineage>
</organism>
<evidence type="ECO:0000313" key="1">
    <source>
        <dbReference type="EMBL" id="PSB39474.1"/>
    </source>
</evidence>
<name>A0ABX5FC18_9CHRO</name>
<dbReference type="EMBL" id="PVWP01000001">
    <property type="protein sequence ID" value="PSB39474.1"/>
    <property type="molecule type" value="Genomic_DNA"/>
</dbReference>
<accession>A0ABX5FC18</accession>